<name>A0A6A5TYL1_9PLEO</name>
<dbReference type="AlphaFoldDB" id="A0A6A5TYL1"/>
<accession>A0A6A5TYL1</accession>
<dbReference type="EMBL" id="ML976988">
    <property type="protein sequence ID" value="KAF1957963.1"/>
    <property type="molecule type" value="Genomic_DNA"/>
</dbReference>
<feature type="non-terminal residue" evidence="1">
    <location>
        <position position="183"/>
    </location>
</feature>
<keyword evidence="2" id="KW-1185">Reference proteome</keyword>
<organism evidence="1 2">
    <name type="scientific">Byssothecium circinans</name>
    <dbReference type="NCBI Taxonomy" id="147558"/>
    <lineage>
        <taxon>Eukaryota</taxon>
        <taxon>Fungi</taxon>
        <taxon>Dikarya</taxon>
        <taxon>Ascomycota</taxon>
        <taxon>Pezizomycotina</taxon>
        <taxon>Dothideomycetes</taxon>
        <taxon>Pleosporomycetidae</taxon>
        <taxon>Pleosporales</taxon>
        <taxon>Massarineae</taxon>
        <taxon>Massarinaceae</taxon>
        <taxon>Byssothecium</taxon>
    </lineage>
</organism>
<evidence type="ECO:0000313" key="2">
    <source>
        <dbReference type="Proteomes" id="UP000800035"/>
    </source>
</evidence>
<protein>
    <submittedName>
        <fullName evidence="1">Uncharacterized protein</fullName>
    </submittedName>
</protein>
<sequence>IIDVINQVSLISQNLQNPAKKVGEKPDLKRDEDGLEIQMAGPIDDVAKGLNRIANFLATSLPRIAFLPPLPPGCDSDTVVIALVEFTRIHQALLNILIGRSGLLEGSPIKREVSAETGVELSERAPNGFIGASIALALRAVERVVDTLAAKLIGLVPTWSECAKQEKKKLDDSLEESIRAYDG</sequence>
<feature type="non-terminal residue" evidence="1">
    <location>
        <position position="1"/>
    </location>
</feature>
<dbReference type="Proteomes" id="UP000800035">
    <property type="component" value="Unassembled WGS sequence"/>
</dbReference>
<gene>
    <name evidence="1" type="ORF">CC80DRAFT_395547</name>
</gene>
<evidence type="ECO:0000313" key="1">
    <source>
        <dbReference type="EMBL" id="KAF1957963.1"/>
    </source>
</evidence>
<reference evidence="1" key="1">
    <citation type="journal article" date="2020" name="Stud. Mycol.">
        <title>101 Dothideomycetes genomes: a test case for predicting lifestyles and emergence of pathogens.</title>
        <authorList>
            <person name="Haridas S."/>
            <person name="Albert R."/>
            <person name="Binder M."/>
            <person name="Bloem J."/>
            <person name="Labutti K."/>
            <person name="Salamov A."/>
            <person name="Andreopoulos B."/>
            <person name="Baker S."/>
            <person name="Barry K."/>
            <person name="Bills G."/>
            <person name="Bluhm B."/>
            <person name="Cannon C."/>
            <person name="Castanera R."/>
            <person name="Culley D."/>
            <person name="Daum C."/>
            <person name="Ezra D."/>
            <person name="Gonzalez J."/>
            <person name="Henrissat B."/>
            <person name="Kuo A."/>
            <person name="Liang C."/>
            <person name="Lipzen A."/>
            <person name="Lutzoni F."/>
            <person name="Magnuson J."/>
            <person name="Mondo S."/>
            <person name="Nolan M."/>
            <person name="Ohm R."/>
            <person name="Pangilinan J."/>
            <person name="Park H.-J."/>
            <person name="Ramirez L."/>
            <person name="Alfaro M."/>
            <person name="Sun H."/>
            <person name="Tritt A."/>
            <person name="Yoshinaga Y."/>
            <person name="Zwiers L.-H."/>
            <person name="Turgeon B."/>
            <person name="Goodwin S."/>
            <person name="Spatafora J."/>
            <person name="Crous P."/>
            <person name="Grigoriev I."/>
        </authorList>
    </citation>
    <scope>NUCLEOTIDE SEQUENCE</scope>
    <source>
        <strain evidence="1">CBS 675.92</strain>
    </source>
</reference>
<proteinExistence type="predicted"/>
<dbReference type="OrthoDB" id="5089392at2759"/>